<accession>K3Y033</accession>
<dbReference type="HOGENOM" id="CLU_2101151_0_0_1"/>
<dbReference type="EnsemblPlants" id="KQL08891">
    <property type="protein sequence ID" value="KQL08891"/>
    <property type="gene ID" value="SETIT_007544mg"/>
</dbReference>
<proteinExistence type="predicted"/>
<dbReference type="AlphaFoldDB" id="K3Y033"/>
<reference evidence="1" key="2">
    <citation type="submission" date="2018-08" db="UniProtKB">
        <authorList>
            <consortium name="EnsemblPlants"/>
        </authorList>
    </citation>
    <scope>IDENTIFICATION</scope>
    <source>
        <strain evidence="1">Yugu1</strain>
    </source>
</reference>
<dbReference type="InParanoid" id="K3Y033"/>
<protein>
    <submittedName>
        <fullName evidence="1">Uncharacterized protein</fullName>
    </submittedName>
</protein>
<evidence type="ECO:0000313" key="2">
    <source>
        <dbReference type="Proteomes" id="UP000004995"/>
    </source>
</evidence>
<dbReference type="EMBL" id="AGNK02002160">
    <property type="status" value="NOT_ANNOTATED_CDS"/>
    <property type="molecule type" value="Genomic_DNA"/>
</dbReference>
<dbReference type="Proteomes" id="UP000004995">
    <property type="component" value="Unassembled WGS sequence"/>
</dbReference>
<keyword evidence="2" id="KW-1185">Reference proteome</keyword>
<organism evidence="1 2">
    <name type="scientific">Setaria italica</name>
    <name type="common">Foxtail millet</name>
    <name type="synonym">Panicum italicum</name>
    <dbReference type="NCBI Taxonomy" id="4555"/>
    <lineage>
        <taxon>Eukaryota</taxon>
        <taxon>Viridiplantae</taxon>
        <taxon>Streptophyta</taxon>
        <taxon>Embryophyta</taxon>
        <taxon>Tracheophyta</taxon>
        <taxon>Spermatophyta</taxon>
        <taxon>Magnoliopsida</taxon>
        <taxon>Liliopsida</taxon>
        <taxon>Poales</taxon>
        <taxon>Poaceae</taxon>
        <taxon>PACMAD clade</taxon>
        <taxon>Panicoideae</taxon>
        <taxon>Panicodae</taxon>
        <taxon>Paniceae</taxon>
        <taxon>Cenchrinae</taxon>
        <taxon>Setaria</taxon>
    </lineage>
</organism>
<evidence type="ECO:0000313" key="1">
    <source>
        <dbReference type="EnsemblPlants" id="KQL08891"/>
    </source>
</evidence>
<reference evidence="2" key="1">
    <citation type="journal article" date="2012" name="Nat. Biotechnol.">
        <title>Reference genome sequence of the model plant Setaria.</title>
        <authorList>
            <person name="Bennetzen J.L."/>
            <person name="Schmutz J."/>
            <person name="Wang H."/>
            <person name="Percifield R."/>
            <person name="Hawkins J."/>
            <person name="Pontaroli A.C."/>
            <person name="Estep M."/>
            <person name="Feng L."/>
            <person name="Vaughn J.N."/>
            <person name="Grimwood J."/>
            <person name="Jenkins J."/>
            <person name="Barry K."/>
            <person name="Lindquist E."/>
            <person name="Hellsten U."/>
            <person name="Deshpande S."/>
            <person name="Wang X."/>
            <person name="Wu X."/>
            <person name="Mitros T."/>
            <person name="Triplett J."/>
            <person name="Yang X."/>
            <person name="Ye C.Y."/>
            <person name="Mauro-Herrera M."/>
            <person name="Wang L."/>
            <person name="Li P."/>
            <person name="Sharma M."/>
            <person name="Sharma R."/>
            <person name="Ronald P.C."/>
            <person name="Panaud O."/>
            <person name="Kellogg E.A."/>
            <person name="Brutnell T.P."/>
            <person name="Doust A.N."/>
            <person name="Tuskan G.A."/>
            <person name="Rokhsar D."/>
            <person name="Devos K.M."/>
        </authorList>
    </citation>
    <scope>NUCLEOTIDE SEQUENCE [LARGE SCALE GENOMIC DNA]</scope>
    <source>
        <strain evidence="2">cv. Yugu1</strain>
    </source>
</reference>
<sequence>MEMSSNASLHTHKPPSEFRFHPCIEKATKYTVLYPSQNFALLLHAQSINQSLIGKEISINRLAEYENGGSGMKRLSTALPSSCSIHPSSLRETEKERGLMLLSQPLLPPFLCLHLP</sequence>
<dbReference type="Gramene" id="KQL08891">
    <property type="protein sequence ID" value="KQL08891"/>
    <property type="gene ID" value="SETIT_007544mg"/>
</dbReference>
<name>K3Y033_SETIT</name>